<evidence type="ECO:0000313" key="2">
    <source>
        <dbReference type="Proteomes" id="UP000093898"/>
    </source>
</evidence>
<protein>
    <recommendedName>
        <fullName evidence="3">DUF4352 domain-containing protein</fullName>
    </recommendedName>
</protein>
<name>A0A1A3H5K2_MYCMU</name>
<evidence type="ECO:0008006" key="3">
    <source>
        <dbReference type="Google" id="ProtNLM"/>
    </source>
</evidence>
<dbReference type="AlphaFoldDB" id="A0A1A3H5K2"/>
<gene>
    <name evidence="1" type="ORF">A5630_18815</name>
</gene>
<reference evidence="1 2" key="1">
    <citation type="submission" date="2016-06" db="EMBL/GenBank/DDBJ databases">
        <authorList>
            <person name="Kjaerup R.B."/>
            <person name="Dalgaard T.S."/>
            <person name="Juul-Madsen H.R."/>
        </authorList>
    </citation>
    <scope>NUCLEOTIDE SEQUENCE [LARGE SCALE GENOMIC DNA]</scope>
    <source>
        <strain evidence="1 2">1127319.6</strain>
    </source>
</reference>
<comment type="caution">
    <text evidence="1">The sequence shown here is derived from an EMBL/GenBank/DDBJ whole genome shotgun (WGS) entry which is preliminary data.</text>
</comment>
<sequence length="112" mass="12401">MNGLQIVISDVTAPSAAPGQLTFTFRIENHSTSSVQINNSQVMVVDSNEKQYEITSEGFDWMWPIAKGEIKPGTMTLASPLQGSPTSVELRFNIDQSFNHYDTLPICVPVRQ</sequence>
<dbReference type="EMBL" id="LZLC01000075">
    <property type="protein sequence ID" value="OBJ43547.1"/>
    <property type="molecule type" value="Genomic_DNA"/>
</dbReference>
<dbReference type="Proteomes" id="UP000093898">
    <property type="component" value="Unassembled WGS sequence"/>
</dbReference>
<accession>A0A1A3H5K2</accession>
<evidence type="ECO:0000313" key="1">
    <source>
        <dbReference type="EMBL" id="OBJ43547.1"/>
    </source>
</evidence>
<organism evidence="1 2">
    <name type="scientific">Mycolicibacterium mucogenicum</name>
    <name type="common">Mycobacterium mucogenicum</name>
    <dbReference type="NCBI Taxonomy" id="56689"/>
    <lineage>
        <taxon>Bacteria</taxon>
        <taxon>Bacillati</taxon>
        <taxon>Actinomycetota</taxon>
        <taxon>Actinomycetes</taxon>
        <taxon>Mycobacteriales</taxon>
        <taxon>Mycobacteriaceae</taxon>
        <taxon>Mycolicibacterium</taxon>
    </lineage>
</organism>
<proteinExistence type="predicted"/>